<protein>
    <submittedName>
        <fullName evidence="1">Uncharacterized protein</fullName>
    </submittedName>
</protein>
<dbReference type="AlphaFoldDB" id="A0A3N4N7V1"/>
<gene>
    <name evidence="1" type="ORF">EGK74_12745</name>
</gene>
<dbReference type="EMBL" id="RPFL01000059">
    <property type="protein sequence ID" value="RPD83323.1"/>
    <property type="molecule type" value="Genomic_DNA"/>
</dbReference>
<proteinExistence type="predicted"/>
<reference evidence="1 2" key="1">
    <citation type="submission" date="2018-11" db="EMBL/GenBank/DDBJ databases">
        <title>Neisseria weixii sp. nov. isolated from the rectal contents of plateau pika (Ochotona cruzoniae).</title>
        <authorList>
            <person name="Zhang G."/>
        </authorList>
    </citation>
    <scope>NUCLEOTIDE SEQUENCE [LARGE SCALE GENOMIC DNA]</scope>
    <source>
        <strain evidence="1 2">10009</strain>
    </source>
</reference>
<dbReference type="RefSeq" id="WP_123811801.1">
    <property type="nucleotide sequence ID" value="NZ_RPFM01000055.1"/>
</dbReference>
<name>A0A3N4N7V1_9NEIS</name>
<evidence type="ECO:0000313" key="1">
    <source>
        <dbReference type="EMBL" id="RPD83323.1"/>
    </source>
</evidence>
<comment type="caution">
    <text evidence="1">The sequence shown here is derived from an EMBL/GenBank/DDBJ whole genome shotgun (WGS) entry which is preliminary data.</text>
</comment>
<accession>A0A3N4N7V1</accession>
<sequence length="155" mass="17733">MMEQENFDVAMQKFERIEHSGQPALQLVLPPECNDLENVSCSDEYDLEVPDLRVILYLPSLITALKVLHQHPDALHHAGAKCWVDSDGYEGKIRLEFIKVYAHAFSGNWNHSFFLNFSNDWTGSVYFLDLSVYLRNLLDGYDNIVAKLEKLAATV</sequence>
<organism evidence="1 2">
    <name type="scientific">Neisseria weixii</name>
    <dbReference type="NCBI Taxonomy" id="1853276"/>
    <lineage>
        <taxon>Bacteria</taxon>
        <taxon>Pseudomonadati</taxon>
        <taxon>Pseudomonadota</taxon>
        <taxon>Betaproteobacteria</taxon>
        <taxon>Neisseriales</taxon>
        <taxon>Neisseriaceae</taxon>
        <taxon>Neisseria</taxon>
    </lineage>
</organism>
<keyword evidence="2" id="KW-1185">Reference proteome</keyword>
<dbReference type="Proteomes" id="UP000272412">
    <property type="component" value="Unassembled WGS sequence"/>
</dbReference>
<dbReference type="OrthoDB" id="9859232at2"/>
<evidence type="ECO:0000313" key="2">
    <source>
        <dbReference type="Proteomes" id="UP000272412"/>
    </source>
</evidence>